<feature type="region of interest" description="Disordered" evidence="7">
    <location>
        <begin position="92"/>
        <end position="122"/>
    </location>
</feature>
<name>A0AA84ZYB3_9TREM</name>
<dbReference type="SUPFAM" id="SSF63451">
    <property type="entry name" value="LEM domain"/>
    <property type="match status" value="1"/>
</dbReference>
<feature type="region of interest" description="Disordered" evidence="7">
    <location>
        <begin position="142"/>
        <end position="178"/>
    </location>
</feature>
<evidence type="ECO:0000256" key="7">
    <source>
        <dbReference type="SAM" id="MobiDB-lite"/>
    </source>
</evidence>
<dbReference type="PROSITE" id="PS50954">
    <property type="entry name" value="LEM"/>
    <property type="match status" value="1"/>
</dbReference>
<protein>
    <recommendedName>
        <fullName evidence="9">LEM domain-containing protein</fullName>
    </recommendedName>
</protein>
<dbReference type="SMART" id="SM00540">
    <property type="entry name" value="LEM"/>
    <property type="match status" value="1"/>
</dbReference>
<dbReference type="Gene3D" id="1.10.720.40">
    <property type="match status" value="1"/>
</dbReference>
<dbReference type="PANTHER" id="PTHR13428">
    <property type="entry name" value="INNER NUCLEAR MEMBRANE PROTEIN MAN1 LEM DOMAIN CONTAINING PROTEIN"/>
    <property type="match status" value="1"/>
</dbReference>
<evidence type="ECO:0000256" key="6">
    <source>
        <dbReference type="ARBA" id="ARBA00023242"/>
    </source>
</evidence>
<dbReference type="GO" id="GO:0006998">
    <property type="term" value="P:nuclear envelope organization"/>
    <property type="evidence" value="ECO:0007669"/>
    <property type="project" value="TreeGrafter"/>
</dbReference>
<dbReference type="GO" id="GO:0005637">
    <property type="term" value="C:nuclear inner membrane"/>
    <property type="evidence" value="ECO:0007669"/>
    <property type="project" value="UniProtKB-SubCell"/>
</dbReference>
<keyword evidence="6" id="KW-0539">Nucleus</keyword>
<dbReference type="InterPro" id="IPR018996">
    <property type="entry name" value="Man1/Src1-like_C"/>
</dbReference>
<feature type="compositionally biased region" description="Basic and acidic residues" evidence="7">
    <location>
        <begin position="225"/>
        <end position="244"/>
    </location>
</feature>
<reference evidence="11" key="1">
    <citation type="submission" date="2023-11" db="UniProtKB">
        <authorList>
            <consortium name="WormBaseParasite"/>
        </authorList>
    </citation>
    <scope>IDENTIFICATION</scope>
</reference>
<dbReference type="Gene3D" id="1.10.10.1180">
    <property type="entry name" value="MAN1, winged-helix domain"/>
    <property type="match status" value="1"/>
</dbReference>
<dbReference type="PANTHER" id="PTHR13428:SF12">
    <property type="entry name" value="INNER NUCLEAR MEMBRANE PROTEIN MAN1"/>
    <property type="match status" value="1"/>
</dbReference>
<dbReference type="InterPro" id="IPR041885">
    <property type="entry name" value="MAN1_winged_helix_dom"/>
</dbReference>
<dbReference type="WBParaSite" id="SMRG1_54850.3">
    <property type="protein sequence ID" value="SMRG1_54850.3"/>
    <property type="gene ID" value="SMRG1_54850"/>
</dbReference>
<feature type="compositionally biased region" description="Polar residues" evidence="7">
    <location>
        <begin position="256"/>
        <end position="268"/>
    </location>
</feature>
<dbReference type="InterPro" id="IPR003887">
    <property type="entry name" value="LEM_dom"/>
</dbReference>
<dbReference type="InterPro" id="IPR011015">
    <property type="entry name" value="LEM/LEM-like_dom_sf"/>
</dbReference>
<dbReference type="GO" id="GO:0030514">
    <property type="term" value="P:negative regulation of BMP signaling pathway"/>
    <property type="evidence" value="ECO:0007669"/>
    <property type="project" value="TreeGrafter"/>
</dbReference>
<evidence type="ECO:0000256" key="2">
    <source>
        <dbReference type="ARBA" id="ARBA00022553"/>
    </source>
</evidence>
<dbReference type="Pfam" id="PF09402">
    <property type="entry name" value="MSC"/>
    <property type="match status" value="1"/>
</dbReference>
<dbReference type="Proteomes" id="UP000050790">
    <property type="component" value="Unassembled WGS sequence"/>
</dbReference>
<comment type="subcellular location">
    <subcellularLocation>
        <location evidence="1">Nucleus inner membrane</location>
        <topology evidence="1">Multi-pass membrane protein</topology>
    </subcellularLocation>
</comment>
<evidence type="ECO:0000256" key="8">
    <source>
        <dbReference type="SAM" id="Phobius"/>
    </source>
</evidence>
<evidence type="ECO:0000256" key="5">
    <source>
        <dbReference type="ARBA" id="ARBA00023136"/>
    </source>
</evidence>
<evidence type="ECO:0000313" key="10">
    <source>
        <dbReference type="Proteomes" id="UP000050790"/>
    </source>
</evidence>
<feature type="transmembrane region" description="Helical" evidence="8">
    <location>
        <begin position="543"/>
        <end position="569"/>
    </location>
</feature>
<evidence type="ECO:0000256" key="4">
    <source>
        <dbReference type="ARBA" id="ARBA00022989"/>
    </source>
</evidence>
<sequence length="805" mass="92030">MAASLRDDELRRELKALGFDPGPITATTRSVYVKKLEKLQKEKKSFSVGISTKEVSETPKQISKLRKSTGTINSISSGTEGSSVISRKHTTVESNHDIGTENKHFPSTQYSKSKPPLTGHNVDLSEPYTDILPRLIPIGTSQTEPVNKFRNDSDTITSVSSHTQYPAQRFSRDLNQSSVGYTPTRKTYVYIKDDSVDDDTDEELSKPSSMSSTLSRVTGWLNRSAHEFTKPRSPRDESVYEKSKLSVRRSSHSNDRLQISDTDTSDIENSTRSPFFKRLYSSPFRNMKSRDTGITTSPGLLFTPPSRNLDKPTYHGVSILSEDTDFNDLVRSRKQHDQKNRFSNYFLFGKHFPCSVSNIPNLILISSIIVCFMLVASYLFLKDHHGEVGKMADVQKLLCRSSGDYNNSLTKGLHRCLHEDDLTASLWVLGILYDILSRYAGEFYCKVEVLTSPRLDVSSAERLVEHSLQMKGWPTFPKTDFRRVWDNTLYVLLHVGKKHFSLVAVDVSKSELGPLNRVIQITELESLKPYFPGVCRLRRSFQWFAGVCVTFFWVVLVCVIILGICYGVYLLRSRKLRALERQNCRVRELVAEVVYLLQDQLRENEASANQPPYVPVYMIRDRLRQKHHDLDRLWPEVTRYVYEVETCIGVQEWRGVGETWQWQSGTGWQGSVTIILLIVRFVALMDTSQKPSFIVPPTECLKIRNMFSTESIDERGRKRIKRELLKKLMPCGPILHIGLDSVGINGLVYIKCADPETAGRVFHSIHANYFDGRLLTVKFLRDNKYCLRFPEAHSIKQPLQIEDFE</sequence>
<dbReference type="GO" id="GO:0031490">
    <property type="term" value="F:chromatin DNA binding"/>
    <property type="evidence" value="ECO:0007669"/>
    <property type="project" value="TreeGrafter"/>
</dbReference>
<keyword evidence="5 8" id="KW-0472">Membrane</keyword>
<evidence type="ECO:0000256" key="1">
    <source>
        <dbReference type="ARBA" id="ARBA00004473"/>
    </source>
</evidence>
<dbReference type="Gene3D" id="3.30.70.330">
    <property type="match status" value="1"/>
</dbReference>
<keyword evidence="4 8" id="KW-1133">Transmembrane helix</keyword>
<keyword evidence="2" id="KW-0597">Phosphoprotein</keyword>
<feature type="domain" description="LEM" evidence="9">
    <location>
        <begin position="1"/>
        <end position="43"/>
    </location>
</feature>
<evidence type="ECO:0000313" key="11">
    <source>
        <dbReference type="WBParaSite" id="SMRG1_54850.3"/>
    </source>
</evidence>
<feature type="compositionally biased region" description="Basic and acidic residues" evidence="7">
    <location>
        <begin position="92"/>
        <end position="104"/>
    </location>
</feature>
<dbReference type="CDD" id="cd12286">
    <property type="entry name" value="RRM_Man1"/>
    <property type="match status" value="1"/>
</dbReference>
<evidence type="ECO:0000256" key="3">
    <source>
        <dbReference type="ARBA" id="ARBA00022692"/>
    </source>
</evidence>
<dbReference type="InterPro" id="IPR012677">
    <property type="entry name" value="Nucleotide-bd_a/b_plait_sf"/>
</dbReference>
<dbReference type="FunFam" id="1.10.720.40:FF:000001">
    <property type="entry name" value="LEM domain containing 2, isoform CRA_a"/>
    <property type="match status" value="1"/>
</dbReference>
<feature type="transmembrane region" description="Helical" evidence="8">
    <location>
        <begin position="362"/>
        <end position="381"/>
    </location>
</feature>
<accession>A0AA84ZYB3</accession>
<proteinExistence type="predicted"/>
<feature type="region of interest" description="Disordered" evidence="7">
    <location>
        <begin position="225"/>
        <end position="268"/>
    </location>
</feature>
<evidence type="ECO:0000259" key="9">
    <source>
        <dbReference type="PROSITE" id="PS50954"/>
    </source>
</evidence>
<organism evidence="10 11">
    <name type="scientific">Schistosoma margrebowiei</name>
    <dbReference type="NCBI Taxonomy" id="48269"/>
    <lineage>
        <taxon>Eukaryota</taxon>
        <taxon>Metazoa</taxon>
        <taxon>Spiralia</taxon>
        <taxon>Lophotrochozoa</taxon>
        <taxon>Platyhelminthes</taxon>
        <taxon>Trematoda</taxon>
        <taxon>Digenea</taxon>
        <taxon>Strigeidida</taxon>
        <taxon>Schistosomatoidea</taxon>
        <taxon>Schistosomatidae</taxon>
        <taxon>Schistosoma</taxon>
    </lineage>
</organism>
<feature type="compositionally biased region" description="Polar residues" evidence="7">
    <location>
        <begin position="154"/>
        <end position="166"/>
    </location>
</feature>
<dbReference type="AlphaFoldDB" id="A0AA84ZYB3"/>
<dbReference type="Pfam" id="PF03020">
    <property type="entry name" value="LEM"/>
    <property type="match status" value="1"/>
</dbReference>
<keyword evidence="3 8" id="KW-0812">Transmembrane</keyword>
<dbReference type="InterPro" id="IPR034394">
    <property type="entry name" value="Man1_RRM"/>
</dbReference>
<dbReference type="InterPro" id="IPR052277">
    <property type="entry name" value="INM_ESCRT-Associated"/>
</dbReference>